<dbReference type="Proteomes" id="UP000305948">
    <property type="component" value="Unassembled WGS sequence"/>
</dbReference>
<feature type="compositionally biased region" description="Basic residues" evidence="1">
    <location>
        <begin position="249"/>
        <end position="262"/>
    </location>
</feature>
<dbReference type="AlphaFoldDB" id="A0A5C3NEN1"/>
<feature type="compositionally biased region" description="Low complexity" evidence="1">
    <location>
        <begin position="55"/>
        <end position="73"/>
    </location>
</feature>
<accession>A0A5C3NEN1</accession>
<evidence type="ECO:0000313" key="3">
    <source>
        <dbReference type="Proteomes" id="UP000305948"/>
    </source>
</evidence>
<feature type="region of interest" description="Disordered" evidence="1">
    <location>
        <begin position="248"/>
        <end position="357"/>
    </location>
</feature>
<evidence type="ECO:0000313" key="2">
    <source>
        <dbReference type="EMBL" id="TFK55790.1"/>
    </source>
</evidence>
<proteinExistence type="predicted"/>
<feature type="compositionally biased region" description="Low complexity" evidence="1">
    <location>
        <begin position="387"/>
        <end position="423"/>
    </location>
</feature>
<organism evidence="2 3">
    <name type="scientific">Heliocybe sulcata</name>
    <dbReference type="NCBI Taxonomy" id="5364"/>
    <lineage>
        <taxon>Eukaryota</taxon>
        <taxon>Fungi</taxon>
        <taxon>Dikarya</taxon>
        <taxon>Basidiomycota</taxon>
        <taxon>Agaricomycotina</taxon>
        <taxon>Agaricomycetes</taxon>
        <taxon>Gloeophyllales</taxon>
        <taxon>Gloeophyllaceae</taxon>
        <taxon>Heliocybe</taxon>
    </lineage>
</organism>
<dbReference type="OrthoDB" id="10550741at2759"/>
<evidence type="ECO:0000256" key="1">
    <source>
        <dbReference type="SAM" id="MobiDB-lite"/>
    </source>
</evidence>
<name>A0A5C3NEN1_9AGAM</name>
<reference evidence="2 3" key="1">
    <citation type="journal article" date="2019" name="Nat. Ecol. Evol.">
        <title>Megaphylogeny resolves global patterns of mushroom evolution.</title>
        <authorList>
            <person name="Varga T."/>
            <person name="Krizsan K."/>
            <person name="Foldi C."/>
            <person name="Dima B."/>
            <person name="Sanchez-Garcia M."/>
            <person name="Sanchez-Ramirez S."/>
            <person name="Szollosi G.J."/>
            <person name="Szarkandi J.G."/>
            <person name="Papp V."/>
            <person name="Albert L."/>
            <person name="Andreopoulos W."/>
            <person name="Angelini C."/>
            <person name="Antonin V."/>
            <person name="Barry K.W."/>
            <person name="Bougher N.L."/>
            <person name="Buchanan P."/>
            <person name="Buyck B."/>
            <person name="Bense V."/>
            <person name="Catcheside P."/>
            <person name="Chovatia M."/>
            <person name="Cooper J."/>
            <person name="Damon W."/>
            <person name="Desjardin D."/>
            <person name="Finy P."/>
            <person name="Geml J."/>
            <person name="Haridas S."/>
            <person name="Hughes K."/>
            <person name="Justo A."/>
            <person name="Karasinski D."/>
            <person name="Kautmanova I."/>
            <person name="Kiss B."/>
            <person name="Kocsube S."/>
            <person name="Kotiranta H."/>
            <person name="LaButti K.M."/>
            <person name="Lechner B.E."/>
            <person name="Liimatainen K."/>
            <person name="Lipzen A."/>
            <person name="Lukacs Z."/>
            <person name="Mihaltcheva S."/>
            <person name="Morgado L.N."/>
            <person name="Niskanen T."/>
            <person name="Noordeloos M.E."/>
            <person name="Ohm R.A."/>
            <person name="Ortiz-Santana B."/>
            <person name="Ovrebo C."/>
            <person name="Racz N."/>
            <person name="Riley R."/>
            <person name="Savchenko A."/>
            <person name="Shiryaev A."/>
            <person name="Soop K."/>
            <person name="Spirin V."/>
            <person name="Szebenyi C."/>
            <person name="Tomsovsky M."/>
            <person name="Tulloss R.E."/>
            <person name="Uehling J."/>
            <person name="Grigoriev I.V."/>
            <person name="Vagvolgyi C."/>
            <person name="Papp T."/>
            <person name="Martin F.M."/>
            <person name="Miettinen O."/>
            <person name="Hibbett D.S."/>
            <person name="Nagy L.G."/>
        </authorList>
    </citation>
    <scope>NUCLEOTIDE SEQUENCE [LARGE SCALE GENOMIC DNA]</scope>
    <source>
        <strain evidence="2 3">OMC1185</strain>
    </source>
</reference>
<feature type="compositionally biased region" description="Basic and acidic residues" evidence="1">
    <location>
        <begin position="13"/>
        <end position="29"/>
    </location>
</feature>
<feature type="region of interest" description="Disordered" evidence="1">
    <location>
        <begin position="372"/>
        <end position="448"/>
    </location>
</feature>
<feature type="region of interest" description="Disordered" evidence="1">
    <location>
        <begin position="1"/>
        <end position="145"/>
    </location>
</feature>
<feature type="compositionally biased region" description="Pro residues" evidence="1">
    <location>
        <begin position="266"/>
        <end position="277"/>
    </location>
</feature>
<sequence length="479" mass="52273">MKSLSAFVNLLKNKNEGGGKSSRKEKCDGEDLVSYLPGLLPTHPRVSVITPPTRSPSYSKSRASTSSLRSSKSVPAFRDGSPGKTPERKGSPLSKDTQSQRRPTTGTTPRARKSSFASQKRPATSPLDKFQSRTPQPSPLSSLSDLVIDAEVDQIRSSHLETFTPENSPLVERPVIPIIILQEDEDDLYSSRCVLESTSSVPFPRPTLSEAEFRPSFLDLGGGSENDDDDDWNYYDEELGVDIMDAHCSVRKGKSRRRRRRISIIPPVPTMPPPQPPADVDEPASSSKPKPQGSARTRVLLEMFPDVPSFPRADRPHSRRPSTSPASHLPFAPKRHPSAVGSASQVRQPRQLRRSISADALGVLGGIRRQEMLCTPEQPNSSLPGLPTIEVTEPSTPESPEGRRSSNGSSDYSSSTASSVVGPVSPPPTIHEFPIQKGDHGRSPYRDLPFILAPRDTTNARKRVSMVSECGSIRWGVAV</sequence>
<dbReference type="EMBL" id="ML213504">
    <property type="protein sequence ID" value="TFK55790.1"/>
    <property type="molecule type" value="Genomic_DNA"/>
</dbReference>
<keyword evidence="3" id="KW-1185">Reference proteome</keyword>
<protein>
    <submittedName>
        <fullName evidence="2">Uncharacterized protein</fullName>
    </submittedName>
</protein>
<gene>
    <name evidence="2" type="ORF">OE88DRAFT_1652261</name>
</gene>